<dbReference type="AlphaFoldDB" id="A0A1P8JYC0"/>
<accession>A0A1P8JYC0</accession>
<dbReference type="InterPro" id="IPR036390">
    <property type="entry name" value="WH_DNA-bd_sf"/>
</dbReference>
<evidence type="ECO:0000313" key="6">
    <source>
        <dbReference type="EMBL" id="APW38681.1"/>
    </source>
</evidence>
<feature type="domain" description="HTH lysR-type" evidence="5">
    <location>
        <begin position="2"/>
        <end position="59"/>
    </location>
</feature>
<dbReference type="GO" id="GO:0003700">
    <property type="term" value="F:DNA-binding transcription factor activity"/>
    <property type="evidence" value="ECO:0007669"/>
    <property type="project" value="InterPro"/>
</dbReference>
<dbReference type="GO" id="GO:0000976">
    <property type="term" value="F:transcription cis-regulatory region binding"/>
    <property type="evidence" value="ECO:0007669"/>
    <property type="project" value="TreeGrafter"/>
</dbReference>
<evidence type="ECO:0000256" key="1">
    <source>
        <dbReference type="ARBA" id="ARBA00009437"/>
    </source>
</evidence>
<keyword evidence="3" id="KW-0238">DNA-binding</keyword>
<dbReference type="PRINTS" id="PR00039">
    <property type="entry name" value="HTHLYSR"/>
</dbReference>
<keyword evidence="7" id="KW-1185">Reference proteome</keyword>
<keyword evidence="2" id="KW-0805">Transcription regulation</keyword>
<comment type="similarity">
    <text evidence="1">Belongs to the LysR transcriptional regulatory family.</text>
</comment>
<dbReference type="InterPro" id="IPR005119">
    <property type="entry name" value="LysR_subst-bd"/>
</dbReference>
<dbReference type="PANTHER" id="PTHR30126:SF77">
    <property type="entry name" value="TRANSCRIPTIONAL REGULATORY PROTEIN"/>
    <property type="match status" value="1"/>
</dbReference>
<dbReference type="Gene3D" id="1.10.10.10">
    <property type="entry name" value="Winged helix-like DNA-binding domain superfamily/Winged helix DNA-binding domain"/>
    <property type="match status" value="1"/>
</dbReference>
<dbReference type="PANTHER" id="PTHR30126">
    <property type="entry name" value="HTH-TYPE TRANSCRIPTIONAL REGULATOR"/>
    <property type="match status" value="1"/>
</dbReference>
<dbReference type="InterPro" id="IPR000847">
    <property type="entry name" value="LysR_HTH_N"/>
</dbReference>
<evidence type="ECO:0000256" key="4">
    <source>
        <dbReference type="ARBA" id="ARBA00023163"/>
    </source>
</evidence>
<dbReference type="EMBL" id="CP019236">
    <property type="protein sequence ID" value="APW38681.1"/>
    <property type="molecule type" value="Genomic_DNA"/>
</dbReference>
<dbReference type="KEGG" id="rhy:RD110_16955"/>
<dbReference type="SUPFAM" id="SSF46785">
    <property type="entry name" value="Winged helix' DNA-binding domain"/>
    <property type="match status" value="1"/>
</dbReference>
<protein>
    <recommendedName>
        <fullName evidence="5">HTH lysR-type domain-containing protein</fullName>
    </recommendedName>
</protein>
<dbReference type="InterPro" id="IPR036388">
    <property type="entry name" value="WH-like_DNA-bd_sf"/>
</dbReference>
<proteinExistence type="inferred from homology"/>
<evidence type="ECO:0000256" key="3">
    <source>
        <dbReference type="ARBA" id="ARBA00023125"/>
    </source>
</evidence>
<dbReference type="OrthoDB" id="9786526at2"/>
<dbReference type="Gene3D" id="3.40.190.10">
    <property type="entry name" value="Periplasmic binding protein-like II"/>
    <property type="match status" value="2"/>
</dbReference>
<evidence type="ECO:0000313" key="7">
    <source>
        <dbReference type="Proteomes" id="UP000186609"/>
    </source>
</evidence>
<name>A0A1P8JYC0_9BURK</name>
<dbReference type="SUPFAM" id="SSF53850">
    <property type="entry name" value="Periplasmic binding protein-like II"/>
    <property type="match status" value="1"/>
</dbReference>
<evidence type="ECO:0000259" key="5">
    <source>
        <dbReference type="PROSITE" id="PS50931"/>
    </source>
</evidence>
<dbReference type="CDD" id="cd05466">
    <property type="entry name" value="PBP2_LTTR_substrate"/>
    <property type="match status" value="1"/>
</dbReference>
<dbReference type="Pfam" id="PF00126">
    <property type="entry name" value="HTH_1"/>
    <property type="match status" value="1"/>
</dbReference>
<reference evidence="6 7" key="1">
    <citation type="submission" date="2017-01" db="EMBL/GenBank/DDBJ databases">
        <authorList>
            <person name="Mah S.A."/>
            <person name="Swanson W.J."/>
            <person name="Moy G.W."/>
            <person name="Vacquier V.D."/>
        </authorList>
    </citation>
    <scope>NUCLEOTIDE SEQUENCE [LARGE SCALE GENOMIC DNA]</scope>
    <source>
        <strain evidence="6 7">DCY110</strain>
    </source>
</reference>
<evidence type="ECO:0000256" key="2">
    <source>
        <dbReference type="ARBA" id="ARBA00023015"/>
    </source>
</evidence>
<dbReference type="Proteomes" id="UP000186609">
    <property type="component" value="Chromosome"/>
</dbReference>
<dbReference type="PROSITE" id="PS50931">
    <property type="entry name" value="HTH_LYSR"/>
    <property type="match status" value="1"/>
</dbReference>
<organism evidence="6 7">
    <name type="scientific">Rhodoferax koreensis</name>
    <dbReference type="NCBI Taxonomy" id="1842727"/>
    <lineage>
        <taxon>Bacteria</taxon>
        <taxon>Pseudomonadati</taxon>
        <taxon>Pseudomonadota</taxon>
        <taxon>Betaproteobacteria</taxon>
        <taxon>Burkholderiales</taxon>
        <taxon>Comamonadaceae</taxon>
        <taxon>Rhodoferax</taxon>
    </lineage>
</organism>
<sequence length="302" mass="33153">MVTFKQIEAFHWIHRLGGFQRAAERLHTSQAAISKRVQELELAFGTELFDRSGRLARLTPKGVELLPMVESLMRQREQFEETIGRPEVLVRQLRLGVTELTALTWLPALVGRLRERYPKVAIEPDVDLSTGLRAKLAAGKVDVIVVPDAFEHPDCVTTPLAEVDNAWFCRPGLLPGRRVLPLADLARFPLLTQGHLSGSGIILDRWLGDNGLRMTQSVTSNSLLALAGLAISGLGVATMPLHCVRGLFGSRLLTVVRTDPPVPAVPYVAVRRAGDASRLLQDVVALAQACCDFRKVIKAPAR</sequence>
<gene>
    <name evidence="6" type="ORF">RD110_16955</name>
</gene>
<dbReference type="RefSeq" id="WP_076200560.1">
    <property type="nucleotide sequence ID" value="NZ_CP019236.1"/>
</dbReference>
<dbReference type="STRING" id="1842727.RD110_16955"/>
<keyword evidence="4" id="KW-0804">Transcription</keyword>
<dbReference type="Pfam" id="PF03466">
    <property type="entry name" value="LysR_substrate"/>
    <property type="match status" value="1"/>
</dbReference>